<keyword evidence="3 4" id="KW-0732">Signal</keyword>
<keyword evidence="6" id="KW-1185">Reference proteome</keyword>
<evidence type="ECO:0000256" key="3">
    <source>
        <dbReference type="ARBA" id="ARBA00022729"/>
    </source>
</evidence>
<keyword evidence="2" id="KW-0813">Transport</keyword>
<dbReference type="PROSITE" id="PS51257">
    <property type="entry name" value="PROKAR_LIPOPROTEIN"/>
    <property type="match status" value="1"/>
</dbReference>
<gene>
    <name evidence="5" type="ORF">E0H73_43910</name>
</gene>
<evidence type="ECO:0000256" key="1">
    <source>
        <dbReference type="ARBA" id="ARBA00008520"/>
    </source>
</evidence>
<dbReference type="GO" id="GO:0055052">
    <property type="term" value="C:ATP-binding cassette (ABC) transporter complex, substrate-binding subunit-containing"/>
    <property type="evidence" value="ECO:0007669"/>
    <property type="project" value="TreeGrafter"/>
</dbReference>
<organism evidence="5 6">
    <name type="scientific">Kribbella pittospori</name>
    <dbReference type="NCBI Taxonomy" id="722689"/>
    <lineage>
        <taxon>Bacteria</taxon>
        <taxon>Bacillati</taxon>
        <taxon>Actinomycetota</taxon>
        <taxon>Actinomycetes</taxon>
        <taxon>Propionibacteriales</taxon>
        <taxon>Kribbellaceae</taxon>
        <taxon>Kribbella</taxon>
    </lineage>
</organism>
<dbReference type="OrthoDB" id="3718433at2"/>
<dbReference type="Proteomes" id="UP000291144">
    <property type="component" value="Unassembled WGS sequence"/>
</dbReference>
<dbReference type="AlphaFoldDB" id="A0A4R0JKJ7"/>
<evidence type="ECO:0000256" key="4">
    <source>
        <dbReference type="SAM" id="SignalP"/>
    </source>
</evidence>
<comment type="similarity">
    <text evidence="1">Belongs to the bacterial solute-binding protein 1 family.</text>
</comment>
<feature type="chain" id="PRO_5020515291" evidence="4">
    <location>
        <begin position="19"/>
        <end position="425"/>
    </location>
</feature>
<dbReference type="GO" id="GO:0015768">
    <property type="term" value="P:maltose transport"/>
    <property type="evidence" value="ECO:0007669"/>
    <property type="project" value="TreeGrafter"/>
</dbReference>
<evidence type="ECO:0000313" key="5">
    <source>
        <dbReference type="EMBL" id="TCC46294.1"/>
    </source>
</evidence>
<reference evidence="5 6" key="1">
    <citation type="submission" date="2019-02" db="EMBL/GenBank/DDBJ databases">
        <title>Kribbella capetownensis sp. nov. and Kribbella speibonae sp. nov., isolated from soil.</title>
        <authorList>
            <person name="Curtis S.M."/>
            <person name="Norton I."/>
            <person name="Everest G.J."/>
            <person name="Meyers P.R."/>
        </authorList>
    </citation>
    <scope>NUCLEOTIDE SEQUENCE [LARGE SCALE GENOMIC DNA]</scope>
    <source>
        <strain evidence="5 6">NRRL B-24813</strain>
    </source>
</reference>
<evidence type="ECO:0000256" key="2">
    <source>
        <dbReference type="ARBA" id="ARBA00022448"/>
    </source>
</evidence>
<dbReference type="EMBL" id="SJKB01000033">
    <property type="protein sequence ID" value="TCC46294.1"/>
    <property type="molecule type" value="Genomic_DNA"/>
</dbReference>
<comment type="caution">
    <text evidence="5">The sequence shown here is derived from an EMBL/GenBank/DDBJ whole genome shotgun (WGS) entry which is preliminary data.</text>
</comment>
<dbReference type="Pfam" id="PF01547">
    <property type="entry name" value="SBP_bac_1"/>
    <property type="match status" value="1"/>
</dbReference>
<dbReference type="GO" id="GO:1901982">
    <property type="term" value="F:maltose binding"/>
    <property type="evidence" value="ECO:0007669"/>
    <property type="project" value="TreeGrafter"/>
</dbReference>
<accession>A0A4R0JKJ7</accession>
<dbReference type="Gene3D" id="3.40.190.10">
    <property type="entry name" value="Periplasmic binding protein-like II"/>
    <property type="match status" value="1"/>
</dbReference>
<dbReference type="PANTHER" id="PTHR30061">
    <property type="entry name" value="MALTOSE-BINDING PERIPLASMIC PROTEIN"/>
    <property type="match status" value="1"/>
</dbReference>
<dbReference type="RefSeq" id="WP_131367003.1">
    <property type="nucleotide sequence ID" value="NZ_SJKB01000033.1"/>
</dbReference>
<dbReference type="PANTHER" id="PTHR30061:SF50">
    <property type="entry name" value="MALTOSE_MALTODEXTRIN-BINDING PERIPLASMIC PROTEIN"/>
    <property type="match status" value="1"/>
</dbReference>
<feature type="signal peptide" evidence="4">
    <location>
        <begin position="1"/>
        <end position="18"/>
    </location>
</feature>
<evidence type="ECO:0000313" key="6">
    <source>
        <dbReference type="Proteomes" id="UP000291144"/>
    </source>
</evidence>
<sequence length="425" mass="45057">MKKVMTALLAAGALVALAACGSNSDDGGSGSSNEKVTLKFQSLAFQKTTVAATKKIVADWNAANPNIQVEYVQGSWDSVHDQLVTQFQGGTAPDIIHDESADITGFANQGFLADLSPYLSQETKDAVPQGVWDTVSSDGKTFAAPTLLQSYVVFGNAALLKQAGITATGDSLSWDDLAADAKKLTAGGKYGLGWGLKSPTATVLNLGMNFDAQFFEGSGRDAKAKIGDPELEVPKRINAMAYTDKSIDPTSLTQSGSDVLPGFFAGKYAMVVAGNYTAQQMVEQAPKGFQWEVLPPLKGTSTKQAANPQTLSAPAEGKHIEQSAKFIDYFMKAENLAAVGQGDWLIPTTQAARDAILKTTGGKDGWQQTLASGAELTKAPFQSVENYPKWKDQIATPALQEFLANKTDLATLGKKLNDGWGQVNQ</sequence>
<dbReference type="SUPFAM" id="SSF53850">
    <property type="entry name" value="Periplasmic binding protein-like II"/>
    <property type="match status" value="1"/>
</dbReference>
<dbReference type="GO" id="GO:0042956">
    <property type="term" value="P:maltodextrin transmembrane transport"/>
    <property type="evidence" value="ECO:0007669"/>
    <property type="project" value="TreeGrafter"/>
</dbReference>
<dbReference type="InterPro" id="IPR006059">
    <property type="entry name" value="SBP"/>
</dbReference>
<name>A0A4R0JKJ7_9ACTN</name>
<proteinExistence type="inferred from homology"/>
<protein>
    <submittedName>
        <fullName evidence="5">Extracellular solute-binding protein</fullName>
    </submittedName>
</protein>